<name>A0ABS3PVH4_9FLAO</name>
<comment type="caution">
    <text evidence="1">The sequence shown here is derived from an EMBL/GenBank/DDBJ whole genome shotgun (WGS) entry which is preliminary data.</text>
</comment>
<dbReference type="RefSeq" id="WP_208058034.1">
    <property type="nucleotide sequence ID" value="NZ_JAGDYP010000002.1"/>
</dbReference>
<evidence type="ECO:0000313" key="1">
    <source>
        <dbReference type="EMBL" id="MBO1883310.1"/>
    </source>
</evidence>
<sequence>MYVYNLTAVVEQSVLADWQEWFAAVYEPTLAAREGLKVRVYKVLGAEEAQFAIHHEMSTTSDLQEFVKGQLQALVNQASKRFGEKVLFFGTTLHLNKEF</sequence>
<dbReference type="Pfam" id="PF14114">
    <property type="entry name" value="DUF4286"/>
    <property type="match status" value="1"/>
</dbReference>
<dbReference type="InterPro" id="IPR025563">
    <property type="entry name" value="DUF4286"/>
</dbReference>
<protein>
    <submittedName>
        <fullName evidence="1">DUF4286 family protein</fullName>
    </submittedName>
</protein>
<dbReference type="Proteomes" id="UP000681610">
    <property type="component" value="Unassembled WGS sequence"/>
</dbReference>
<gene>
    <name evidence="1" type="ORF">J4N46_02465</name>
</gene>
<evidence type="ECO:0000313" key="2">
    <source>
        <dbReference type="Proteomes" id="UP000681610"/>
    </source>
</evidence>
<reference evidence="1 2" key="1">
    <citation type="submission" date="2021-03" db="EMBL/GenBank/DDBJ databases">
        <title>Isolation and description of Capnocytophaga bilenii sp. nov., a novel Capnocytophaga species, isolated from a gingivitis subject.</title>
        <authorList>
            <person name="Antezack A."/>
            <person name="Monnet-Corti V."/>
            <person name="La Scola B."/>
        </authorList>
    </citation>
    <scope>NUCLEOTIDE SEQUENCE [LARGE SCALE GENOMIC DNA]</scope>
    <source>
        <strain evidence="1 2">Marseille-Q4570</strain>
    </source>
</reference>
<proteinExistence type="predicted"/>
<organism evidence="1 2">
    <name type="scientific">Capnocytophaga bilenii</name>
    <dbReference type="NCBI Taxonomy" id="2819369"/>
    <lineage>
        <taxon>Bacteria</taxon>
        <taxon>Pseudomonadati</taxon>
        <taxon>Bacteroidota</taxon>
        <taxon>Flavobacteriia</taxon>
        <taxon>Flavobacteriales</taxon>
        <taxon>Flavobacteriaceae</taxon>
        <taxon>Capnocytophaga</taxon>
    </lineage>
</organism>
<accession>A0ABS3PVH4</accession>
<dbReference type="EMBL" id="JAGDYP010000002">
    <property type="protein sequence ID" value="MBO1883310.1"/>
    <property type="molecule type" value="Genomic_DNA"/>
</dbReference>
<keyword evidence="2" id="KW-1185">Reference proteome</keyword>